<reference evidence="1 2" key="1">
    <citation type="submission" date="2019-07" db="EMBL/GenBank/DDBJ databases">
        <title>Whole genome shotgun sequence of Cellulomonas persica NBRC 101101.</title>
        <authorList>
            <person name="Hosoyama A."/>
            <person name="Uohara A."/>
            <person name="Ohji S."/>
            <person name="Ichikawa N."/>
        </authorList>
    </citation>
    <scope>NUCLEOTIDE SEQUENCE [LARGE SCALE GENOMIC DNA]</scope>
    <source>
        <strain evidence="1 2">NBRC 101101</strain>
    </source>
</reference>
<dbReference type="InterPro" id="IPR036866">
    <property type="entry name" value="RibonucZ/Hydroxyglut_hydro"/>
</dbReference>
<proteinExistence type="predicted"/>
<protein>
    <submittedName>
        <fullName evidence="1">Hydrolase</fullName>
    </submittedName>
</protein>
<sequence length="282" mass="30252">MGDDTLFWVCRTCGVEHAERVQVCAICDDERQWVPATGQAWATLDELAAEGVHVTTHELEPRLLALEAPGVGIEQQSKLLTTEQGALLWDPLGFVDDAGLAAVVDAAGSSRTLVVAASHPHMFGVQVEWSRRASAALGRDVPVLVSEPDAGWVARPDAAVRPWRGELEVLPGVVLSQPGGHFPGSAVVHWAGGAEGRGALLSGDTIFANPDRTSVSFMRSYPNRIPLSGQVALRVAEHVARRPFDRLYNNFAGVIPADARAIVGRSAERHAAWTRGDHDDLT</sequence>
<dbReference type="Proteomes" id="UP000321386">
    <property type="component" value="Unassembled WGS sequence"/>
</dbReference>
<dbReference type="AlphaFoldDB" id="A0A510UTY9"/>
<dbReference type="GO" id="GO:0016787">
    <property type="term" value="F:hydrolase activity"/>
    <property type="evidence" value="ECO:0007669"/>
    <property type="project" value="UniProtKB-KW"/>
</dbReference>
<dbReference type="OrthoDB" id="2373347at2"/>
<keyword evidence="2" id="KW-1185">Reference proteome</keyword>
<dbReference type="PANTHER" id="PTHR36839">
    <property type="entry name" value="METALLO-BETA-LACTAMASE FAMILY PROTEIN (AFU_ORTHOLOGUE AFUA_5G12770)"/>
    <property type="match status" value="1"/>
</dbReference>
<dbReference type="Gene3D" id="3.60.15.10">
    <property type="entry name" value="Ribonuclease Z/Hydroxyacylglutathione hydrolase-like"/>
    <property type="match status" value="1"/>
</dbReference>
<evidence type="ECO:0000313" key="1">
    <source>
        <dbReference type="EMBL" id="GEK18088.1"/>
    </source>
</evidence>
<evidence type="ECO:0000313" key="2">
    <source>
        <dbReference type="Proteomes" id="UP000321386"/>
    </source>
</evidence>
<dbReference type="PANTHER" id="PTHR36839:SF1">
    <property type="entry name" value="METALLO-BETA-LACTAMASE FAMILY PROTEIN (AFU_ORTHOLOGUE AFUA_5G12770)"/>
    <property type="match status" value="1"/>
</dbReference>
<gene>
    <name evidence="1" type="ORF">CPE01_18210</name>
</gene>
<accession>A0A510UTY9</accession>
<dbReference type="EMBL" id="BJUA01000007">
    <property type="protein sequence ID" value="GEK18088.1"/>
    <property type="molecule type" value="Genomic_DNA"/>
</dbReference>
<dbReference type="SUPFAM" id="SSF56281">
    <property type="entry name" value="Metallo-hydrolase/oxidoreductase"/>
    <property type="match status" value="1"/>
</dbReference>
<name>A0A510UTY9_9CELL</name>
<comment type="caution">
    <text evidence="1">The sequence shown here is derived from an EMBL/GenBank/DDBJ whole genome shotgun (WGS) entry which is preliminary data.</text>
</comment>
<organism evidence="1 2">
    <name type="scientific">Cellulomonas persica</name>
    <dbReference type="NCBI Taxonomy" id="76861"/>
    <lineage>
        <taxon>Bacteria</taxon>
        <taxon>Bacillati</taxon>
        <taxon>Actinomycetota</taxon>
        <taxon>Actinomycetes</taxon>
        <taxon>Micrococcales</taxon>
        <taxon>Cellulomonadaceae</taxon>
        <taxon>Cellulomonas</taxon>
    </lineage>
</organism>
<keyword evidence="1" id="KW-0378">Hydrolase</keyword>
<dbReference type="RefSeq" id="WP_146806325.1">
    <property type="nucleotide sequence ID" value="NZ_BJUA01000007.1"/>
</dbReference>